<reference evidence="1 2" key="1">
    <citation type="submission" date="2012-02" db="EMBL/GenBank/DDBJ databases">
        <title>Improved High-Quality Draft sequence of Microvirga sp. WSM3557.</title>
        <authorList>
            <consortium name="US DOE Joint Genome Institute"/>
            <person name="Lucas S."/>
            <person name="Han J."/>
            <person name="Lapidus A."/>
            <person name="Cheng J.-F."/>
            <person name="Goodwin L."/>
            <person name="Pitluck S."/>
            <person name="Peters L."/>
            <person name="Zhang X."/>
            <person name="Detter J.C."/>
            <person name="Han C."/>
            <person name="Tapia R."/>
            <person name="Land M."/>
            <person name="Hauser L."/>
            <person name="Kyrpides N."/>
            <person name="Ivanova N."/>
            <person name="Pagani I."/>
            <person name="Brau L."/>
            <person name="Yates R."/>
            <person name="O'Hara G."/>
            <person name="Rui T."/>
            <person name="Howieson J."/>
            <person name="Reeve W."/>
            <person name="Woyke T."/>
        </authorList>
    </citation>
    <scope>NUCLEOTIDE SEQUENCE [LARGE SCALE GENOMIC DNA]</scope>
    <source>
        <strain evidence="1 2">WSM3557</strain>
    </source>
</reference>
<evidence type="ECO:0000313" key="1">
    <source>
        <dbReference type="EMBL" id="EIM25728.1"/>
    </source>
</evidence>
<protein>
    <recommendedName>
        <fullName evidence="3">Integral membrane protein</fullName>
    </recommendedName>
</protein>
<gene>
    <name evidence="1" type="ORF">MicloDRAFT_00064550</name>
</gene>
<dbReference type="HOGENOM" id="CLU_2618062_0_0_5"/>
<dbReference type="STRING" id="864069.MicloDRAFT_00064550"/>
<dbReference type="EMBL" id="JH660647">
    <property type="protein sequence ID" value="EIM25728.1"/>
    <property type="molecule type" value="Genomic_DNA"/>
</dbReference>
<organism evidence="1 2">
    <name type="scientific">Microvirga lotononidis</name>
    <dbReference type="NCBI Taxonomy" id="864069"/>
    <lineage>
        <taxon>Bacteria</taxon>
        <taxon>Pseudomonadati</taxon>
        <taxon>Pseudomonadota</taxon>
        <taxon>Alphaproteobacteria</taxon>
        <taxon>Hyphomicrobiales</taxon>
        <taxon>Methylobacteriaceae</taxon>
        <taxon>Microvirga</taxon>
    </lineage>
</organism>
<dbReference type="Proteomes" id="UP000003947">
    <property type="component" value="Unassembled WGS sequence"/>
</dbReference>
<evidence type="ECO:0008006" key="3">
    <source>
        <dbReference type="Google" id="ProtNLM"/>
    </source>
</evidence>
<proteinExistence type="predicted"/>
<keyword evidence="2" id="KW-1185">Reference proteome</keyword>
<name>I4YP36_9HYPH</name>
<dbReference type="PATRIC" id="fig|864069.3.peg.6909"/>
<dbReference type="AlphaFoldDB" id="I4YP36"/>
<sequence length="78" mass="8438" precursor="true">MKVIVVTIVGAVGCLAAFIYGLYTLSENSAREFCLTQASDAGLEGRYSFYGRCQVRIGDRWVPGSLVRFEVSGKVSAP</sequence>
<accession>I4YP36</accession>
<evidence type="ECO:0000313" key="2">
    <source>
        <dbReference type="Proteomes" id="UP000003947"/>
    </source>
</evidence>